<reference evidence="2" key="1">
    <citation type="submission" date="2016-10" db="EMBL/GenBank/DDBJ databases">
        <authorList>
            <person name="Benchimol M."/>
            <person name="Almeida L.G."/>
            <person name="Vasconcelos A.T."/>
            <person name="Perreira-Neves A."/>
            <person name="Rosa I.A."/>
            <person name="Tasca T."/>
            <person name="Bogo M.R."/>
            <person name="de Souza W."/>
        </authorList>
    </citation>
    <scope>NUCLEOTIDE SEQUENCE [LARGE SCALE GENOMIC DNA]</scope>
    <source>
        <strain evidence="2">K</strain>
    </source>
</reference>
<evidence type="ECO:0008006" key="4">
    <source>
        <dbReference type="Google" id="ProtNLM"/>
    </source>
</evidence>
<sequence>MTTFLEQIDHIKKAKTDKIPSLLSNFAESIHEKELSNDELHSLSSLCQDLFHSPLPACQRSILSFCISIINNSSITTEFIEELIPHLKLPLSSGQSQTREMALDLALTIQMIIDPNIFWKKFTFAFSEGTPLLKTAALDILLATITSYPDFKTKSFIKPVFSLLDNSNPDVRNGAYAVVSILHERKPETVEKLIESSFSLKSRSIFQKLGIEKGSTRKETHQNQEKGEEKAKEERAEEENDEIKSQPEEDNASKNPSKVKKGTKKSLIPTKEKIVAGSYAAAISQQSESLEEIAQRLEEEFNNPLPDVSPINGECNFSQLNQSLGRKVDWEKRAETLKKIVGYARKSNNHDSFIKGLQLVRDGIELCITDKRSALSKVACLSVTSLAMVLRAKLDQCSEWLLYALYSLSSNGTETVALPGEYASIMYVQHVWGKKTRKVIEEGMKHNNIKIVLTATKCALTAINNWNDSLCRGLDDIIITLKTFKSEKVRSLVCDFTKPQIIPISKPDENKDADIEESEAQNNNNEAGSALLEEAQLHEESLTGLIESGNVEVIAQYIEQTNCDILGFSKQIVSVILNSFDNNDNIEASSKLLSILCRNYSSCLYPFLQHIAIHLPNNNAYSKIIISSIETAYGENATARLLGASHTLSACEYLSKYAEKMKSNIGFTVKAVYQTISCGHFNELHDLIILLLKRIYLANPTKCTALISSLPFEAKELVMESLKTHIPSLYTLCGKSEDDILSDCIFDSIQQSQQDKIEQSLIERTEKSQSQDCILLVLAKIRESKEQLSNKEINFILSNANNQNNKIISTAASQTLIRHAEQGTLLVENLLNNFVVCDGAYQALFTLLQKQKSEDLINSAKDMITQGINSNATKYSALMVLGYICSTFGNRYISLCGELSAVNSKLLEYMMAST</sequence>
<dbReference type="VEuPathDB" id="TrichDB:TRFO_28801"/>
<proteinExistence type="predicted"/>
<keyword evidence="3" id="KW-1185">Reference proteome</keyword>
<comment type="caution">
    <text evidence="2">The sequence shown here is derived from an EMBL/GenBank/DDBJ whole genome shotgun (WGS) entry which is preliminary data.</text>
</comment>
<dbReference type="InterPro" id="IPR011989">
    <property type="entry name" value="ARM-like"/>
</dbReference>
<evidence type="ECO:0000313" key="3">
    <source>
        <dbReference type="Proteomes" id="UP000179807"/>
    </source>
</evidence>
<protein>
    <recommendedName>
        <fullName evidence="4">TOG domain-containing protein</fullName>
    </recommendedName>
</protein>
<accession>A0A1J4K2B7</accession>
<feature type="compositionally biased region" description="Basic and acidic residues" evidence="1">
    <location>
        <begin position="211"/>
        <end position="235"/>
    </location>
</feature>
<dbReference type="RefSeq" id="XP_068357028.1">
    <property type="nucleotide sequence ID" value="XM_068506392.1"/>
</dbReference>
<dbReference type="Proteomes" id="UP000179807">
    <property type="component" value="Unassembled WGS sequence"/>
</dbReference>
<feature type="region of interest" description="Disordered" evidence="1">
    <location>
        <begin position="211"/>
        <end position="265"/>
    </location>
</feature>
<name>A0A1J4K2B7_9EUKA</name>
<organism evidence="2 3">
    <name type="scientific">Tritrichomonas foetus</name>
    <dbReference type="NCBI Taxonomy" id="1144522"/>
    <lineage>
        <taxon>Eukaryota</taxon>
        <taxon>Metamonada</taxon>
        <taxon>Parabasalia</taxon>
        <taxon>Tritrichomonadida</taxon>
        <taxon>Tritrichomonadidae</taxon>
        <taxon>Tritrichomonas</taxon>
    </lineage>
</organism>
<dbReference type="EMBL" id="MLAK01000814">
    <property type="protein sequence ID" value="OHT03892.1"/>
    <property type="molecule type" value="Genomic_DNA"/>
</dbReference>
<dbReference type="OrthoDB" id="10580062at2759"/>
<gene>
    <name evidence="2" type="ORF">TRFO_28801</name>
</gene>
<dbReference type="InterPro" id="IPR016024">
    <property type="entry name" value="ARM-type_fold"/>
</dbReference>
<evidence type="ECO:0000313" key="2">
    <source>
        <dbReference type="EMBL" id="OHT03892.1"/>
    </source>
</evidence>
<feature type="region of interest" description="Disordered" evidence="1">
    <location>
        <begin position="505"/>
        <end position="524"/>
    </location>
</feature>
<dbReference type="GeneID" id="94841096"/>
<dbReference type="SUPFAM" id="SSF48371">
    <property type="entry name" value="ARM repeat"/>
    <property type="match status" value="1"/>
</dbReference>
<dbReference type="Gene3D" id="1.25.10.10">
    <property type="entry name" value="Leucine-rich Repeat Variant"/>
    <property type="match status" value="2"/>
</dbReference>
<dbReference type="AlphaFoldDB" id="A0A1J4K2B7"/>
<evidence type="ECO:0000256" key="1">
    <source>
        <dbReference type="SAM" id="MobiDB-lite"/>
    </source>
</evidence>